<protein>
    <recommendedName>
        <fullName evidence="5">HIT domain-containing protein</fullName>
    </recommendedName>
</protein>
<gene>
    <name evidence="6" type="ORF">POTOM_011754</name>
</gene>
<keyword evidence="1" id="KW-0547">Nucleotide-binding</keyword>
<dbReference type="OrthoDB" id="1915375at2759"/>
<keyword evidence="4" id="KW-0732">Signal</keyword>
<accession>A0A8X8A8B6</accession>
<evidence type="ECO:0000256" key="2">
    <source>
        <dbReference type="ARBA" id="ARBA00022801"/>
    </source>
</evidence>
<dbReference type="PROSITE" id="PS51084">
    <property type="entry name" value="HIT_2"/>
    <property type="match status" value="1"/>
</dbReference>
<dbReference type="AlphaFoldDB" id="A0A8X8A8B6"/>
<reference evidence="6" key="1">
    <citation type="journal article" date="2020" name="bioRxiv">
        <title>Hybrid origin of Populus tomentosa Carr. identified through genome sequencing and phylogenomic analysis.</title>
        <authorList>
            <person name="An X."/>
            <person name="Gao K."/>
            <person name="Chen Z."/>
            <person name="Li J."/>
            <person name="Yang X."/>
            <person name="Yang X."/>
            <person name="Zhou J."/>
            <person name="Guo T."/>
            <person name="Zhao T."/>
            <person name="Huang S."/>
            <person name="Miao D."/>
            <person name="Khan W.U."/>
            <person name="Rao P."/>
            <person name="Ye M."/>
            <person name="Lei B."/>
            <person name="Liao W."/>
            <person name="Wang J."/>
            <person name="Ji L."/>
            <person name="Li Y."/>
            <person name="Guo B."/>
            <person name="Mustafa N.S."/>
            <person name="Li S."/>
            <person name="Yun Q."/>
            <person name="Keller S.R."/>
            <person name="Mao J."/>
            <person name="Zhang R."/>
            <person name="Strauss S.H."/>
        </authorList>
    </citation>
    <scope>NUCLEOTIDE SEQUENCE</scope>
    <source>
        <strain evidence="6">GM15</strain>
        <tissue evidence="6">Leaf</tissue>
    </source>
</reference>
<feature type="short sequence motif" description="Histidine triad motif" evidence="3">
    <location>
        <begin position="197"/>
        <end position="201"/>
    </location>
</feature>
<keyword evidence="7" id="KW-1185">Reference proteome</keyword>
<evidence type="ECO:0000256" key="3">
    <source>
        <dbReference type="PROSITE-ProRule" id="PRU00464"/>
    </source>
</evidence>
<dbReference type="GO" id="GO:0000166">
    <property type="term" value="F:nucleotide binding"/>
    <property type="evidence" value="ECO:0007669"/>
    <property type="project" value="UniProtKB-KW"/>
</dbReference>
<evidence type="ECO:0000313" key="6">
    <source>
        <dbReference type="EMBL" id="KAG6782355.1"/>
    </source>
</evidence>
<feature type="domain" description="HIT" evidence="5">
    <location>
        <begin position="104"/>
        <end position="216"/>
    </location>
</feature>
<dbReference type="InterPro" id="IPR011146">
    <property type="entry name" value="HIT-like"/>
</dbReference>
<dbReference type="EMBL" id="JAAWWB010000005">
    <property type="protein sequence ID" value="KAG6782355.1"/>
    <property type="molecule type" value="Genomic_DNA"/>
</dbReference>
<feature type="signal peptide" evidence="4">
    <location>
        <begin position="1"/>
        <end position="19"/>
    </location>
</feature>
<dbReference type="GO" id="GO:0016787">
    <property type="term" value="F:hydrolase activity"/>
    <property type="evidence" value="ECO:0007669"/>
    <property type="project" value="UniProtKB-KW"/>
</dbReference>
<sequence length="237" mass="26667">MSKTWQGLVMVLSMASRNALFLVSSLSMSKYEVVARSALLELLKVSSSSLFPSSMMTHSELPGNHKEKATGLSGGMRGWANGGSDRIMYLLPDCHQIRFHYSPSLCSFLSLKLLFGSVAADDKVVAFQDINPSAFRHFLVIPVEHIPTVNDLQKRDEDYSLVNHMLNVGKTLLHQDAPQSKEYRFGFHPPPFNSVDHLHLHCLALPFIPRWKHVKYMSLGHHGFVEAEQLLEKIKPS</sequence>
<proteinExistence type="predicted"/>
<evidence type="ECO:0000256" key="1">
    <source>
        <dbReference type="ARBA" id="ARBA00022741"/>
    </source>
</evidence>
<dbReference type="Pfam" id="PF11969">
    <property type="entry name" value="DcpS_C"/>
    <property type="match status" value="1"/>
</dbReference>
<name>A0A8X8A8B6_POPTO</name>
<organism evidence="6 7">
    <name type="scientific">Populus tomentosa</name>
    <name type="common">Chinese white poplar</name>
    <dbReference type="NCBI Taxonomy" id="118781"/>
    <lineage>
        <taxon>Eukaryota</taxon>
        <taxon>Viridiplantae</taxon>
        <taxon>Streptophyta</taxon>
        <taxon>Embryophyta</taxon>
        <taxon>Tracheophyta</taxon>
        <taxon>Spermatophyta</taxon>
        <taxon>Magnoliopsida</taxon>
        <taxon>eudicotyledons</taxon>
        <taxon>Gunneridae</taxon>
        <taxon>Pentapetalae</taxon>
        <taxon>rosids</taxon>
        <taxon>fabids</taxon>
        <taxon>Malpighiales</taxon>
        <taxon>Salicaceae</taxon>
        <taxon>Saliceae</taxon>
        <taxon>Populus</taxon>
    </lineage>
</organism>
<comment type="caution">
    <text evidence="6">The sequence shown here is derived from an EMBL/GenBank/DDBJ whole genome shotgun (WGS) entry which is preliminary data.</text>
</comment>
<dbReference type="Proteomes" id="UP000886885">
    <property type="component" value="Chromosome 3A"/>
</dbReference>
<dbReference type="PANTHER" id="PTHR12486:SF5">
    <property type="entry name" value="ADENOSINE 5'-MONOPHOSPHORAMIDASE HINT3"/>
    <property type="match status" value="1"/>
</dbReference>
<evidence type="ECO:0000313" key="7">
    <source>
        <dbReference type="Proteomes" id="UP000886885"/>
    </source>
</evidence>
<evidence type="ECO:0000256" key="4">
    <source>
        <dbReference type="SAM" id="SignalP"/>
    </source>
</evidence>
<evidence type="ECO:0000259" key="5">
    <source>
        <dbReference type="PROSITE" id="PS51084"/>
    </source>
</evidence>
<feature type="chain" id="PRO_5036466547" description="HIT domain-containing protein" evidence="4">
    <location>
        <begin position="20"/>
        <end position="237"/>
    </location>
</feature>
<keyword evidence="2" id="KW-0378">Hydrolase</keyword>
<dbReference type="PANTHER" id="PTHR12486">
    <property type="entry name" value="APRATAXIN-RELATED"/>
    <property type="match status" value="1"/>
</dbReference>